<comment type="caution">
    <text evidence="1">The sequence shown here is derived from an EMBL/GenBank/DDBJ whole genome shotgun (WGS) entry which is preliminary data.</text>
</comment>
<evidence type="ECO:0000313" key="1">
    <source>
        <dbReference type="EMBL" id="TWT56607.1"/>
    </source>
</evidence>
<dbReference type="AlphaFoldDB" id="A0A5C5X0T9"/>
<sequence length="72" mass="7409">MEAPEVHRVGISSDAAQSEPVIGSLLPSPGDDGVGVVGVVGSSAIRSPKQHSHGFLGVVPVASQRVINNWRI</sequence>
<organism evidence="1 2">
    <name type="scientific">Allorhodopirellula solitaria</name>
    <dbReference type="NCBI Taxonomy" id="2527987"/>
    <lineage>
        <taxon>Bacteria</taxon>
        <taxon>Pseudomonadati</taxon>
        <taxon>Planctomycetota</taxon>
        <taxon>Planctomycetia</taxon>
        <taxon>Pirellulales</taxon>
        <taxon>Pirellulaceae</taxon>
        <taxon>Allorhodopirellula</taxon>
    </lineage>
</organism>
<protein>
    <submittedName>
        <fullName evidence="1">Uncharacterized protein</fullName>
    </submittedName>
</protein>
<dbReference type="RefSeq" id="WP_146393001.1">
    <property type="nucleotide sequence ID" value="NZ_SJPK01000012.1"/>
</dbReference>
<dbReference type="EMBL" id="SJPK01000012">
    <property type="protein sequence ID" value="TWT56607.1"/>
    <property type="molecule type" value="Genomic_DNA"/>
</dbReference>
<proteinExistence type="predicted"/>
<reference evidence="1 2" key="1">
    <citation type="submission" date="2019-02" db="EMBL/GenBank/DDBJ databases">
        <title>Deep-cultivation of Planctomycetes and their phenomic and genomic characterization uncovers novel biology.</title>
        <authorList>
            <person name="Wiegand S."/>
            <person name="Jogler M."/>
            <person name="Boedeker C."/>
            <person name="Pinto D."/>
            <person name="Vollmers J."/>
            <person name="Rivas-Marin E."/>
            <person name="Kohn T."/>
            <person name="Peeters S.H."/>
            <person name="Heuer A."/>
            <person name="Rast P."/>
            <person name="Oberbeckmann S."/>
            <person name="Bunk B."/>
            <person name="Jeske O."/>
            <person name="Meyerdierks A."/>
            <person name="Storesund J.E."/>
            <person name="Kallscheuer N."/>
            <person name="Luecker S."/>
            <person name="Lage O.M."/>
            <person name="Pohl T."/>
            <person name="Merkel B.J."/>
            <person name="Hornburger P."/>
            <person name="Mueller R.-W."/>
            <person name="Bruemmer F."/>
            <person name="Labrenz M."/>
            <person name="Spormann A.M."/>
            <person name="Op Den Camp H."/>
            <person name="Overmann J."/>
            <person name="Amann R."/>
            <person name="Jetten M.S.M."/>
            <person name="Mascher T."/>
            <person name="Medema M.H."/>
            <person name="Devos D.P."/>
            <person name="Kaster A.-K."/>
            <person name="Ovreas L."/>
            <person name="Rohde M."/>
            <person name="Galperin M.Y."/>
            <person name="Jogler C."/>
        </authorList>
    </citation>
    <scope>NUCLEOTIDE SEQUENCE [LARGE SCALE GENOMIC DNA]</scope>
    <source>
        <strain evidence="1 2">CA85</strain>
    </source>
</reference>
<gene>
    <name evidence="1" type="ORF">CA85_41410</name>
</gene>
<name>A0A5C5X0T9_9BACT</name>
<keyword evidence="2" id="KW-1185">Reference proteome</keyword>
<dbReference type="Proteomes" id="UP000318053">
    <property type="component" value="Unassembled WGS sequence"/>
</dbReference>
<evidence type="ECO:0000313" key="2">
    <source>
        <dbReference type="Proteomes" id="UP000318053"/>
    </source>
</evidence>
<accession>A0A5C5X0T9</accession>